<gene>
    <name evidence="1" type="ORF">H2198_004830</name>
</gene>
<dbReference type="Proteomes" id="UP001172386">
    <property type="component" value="Unassembled WGS sequence"/>
</dbReference>
<protein>
    <submittedName>
        <fullName evidence="1">Uncharacterized protein</fullName>
    </submittedName>
</protein>
<accession>A0ACC3A7F2</accession>
<evidence type="ECO:0000313" key="2">
    <source>
        <dbReference type="Proteomes" id="UP001172386"/>
    </source>
</evidence>
<evidence type="ECO:0000313" key="1">
    <source>
        <dbReference type="EMBL" id="KAJ9656596.1"/>
    </source>
</evidence>
<dbReference type="EMBL" id="JAPDRQ010000075">
    <property type="protein sequence ID" value="KAJ9656596.1"/>
    <property type="molecule type" value="Genomic_DNA"/>
</dbReference>
<organism evidence="1 2">
    <name type="scientific">Neophaeococcomyces mojaviensis</name>
    <dbReference type="NCBI Taxonomy" id="3383035"/>
    <lineage>
        <taxon>Eukaryota</taxon>
        <taxon>Fungi</taxon>
        <taxon>Dikarya</taxon>
        <taxon>Ascomycota</taxon>
        <taxon>Pezizomycotina</taxon>
        <taxon>Eurotiomycetes</taxon>
        <taxon>Chaetothyriomycetidae</taxon>
        <taxon>Chaetothyriales</taxon>
        <taxon>Chaetothyriales incertae sedis</taxon>
        <taxon>Neophaeococcomyces</taxon>
    </lineage>
</organism>
<keyword evidence="2" id="KW-1185">Reference proteome</keyword>
<name>A0ACC3A7F2_9EURO</name>
<sequence length="74" mass="7881">MGGSLEAFKLFLASEKKRSDRADERLRQQQANAATAEPKTDPVHADNSQKETQTAATLTLPTRPAAAASQPATS</sequence>
<reference evidence="1" key="1">
    <citation type="submission" date="2022-10" db="EMBL/GenBank/DDBJ databases">
        <title>Culturing micro-colonial fungi from biological soil crusts in the Mojave desert and describing Neophaeococcomyces mojavensis, and introducing the new genera and species Taxawa tesnikishii.</title>
        <authorList>
            <person name="Kurbessoian T."/>
            <person name="Stajich J.E."/>
        </authorList>
    </citation>
    <scope>NUCLEOTIDE SEQUENCE</scope>
    <source>
        <strain evidence="1">JES_112</strain>
    </source>
</reference>
<comment type="caution">
    <text evidence="1">The sequence shown here is derived from an EMBL/GenBank/DDBJ whole genome shotgun (WGS) entry which is preliminary data.</text>
</comment>
<proteinExistence type="predicted"/>